<feature type="transmembrane region" description="Helical" evidence="7">
    <location>
        <begin position="364"/>
        <end position="384"/>
    </location>
</feature>
<gene>
    <name evidence="9" type="ORF">FIV42_19150</name>
</gene>
<dbReference type="InterPro" id="IPR022764">
    <property type="entry name" value="Peptidase_S54_rhomboid_dom"/>
</dbReference>
<dbReference type="PANTHER" id="PTHR43731:SF14">
    <property type="entry name" value="PRESENILIN-ASSOCIATED RHOMBOID-LIKE PROTEIN, MITOCHONDRIAL"/>
    <property type="match status" value="1"/>
</dbReference>
<dbReference type="AlphaFoldDB" id="A0A4Y6PWY9"/>
<dbReference type="Proteomes" id="UP000315995">
    <property type="component" value="Chromosome"/>
</dbReference>
<dbReference type="SUPFAM" id="SSF144091">
    <property type="entry name" value="Rhomboid-like"/>
    <property type="match status" value="1"/>
</dbReference>
<protein>
    <submittedName>
        <fullName evidence="9">Rhomboid family intramembrane serine protease</fullName>
    </submittedName>
</protein>
<sequence>MLRLGSARNSIAVASNKGICCMDQHADQPGPPSPPEGDFAPAPPAQVDRLELVSPSLWTRGMTTAAVMLVVAGLWFSDFILAVFQAQQVSWQIWAMVLGPPLAFAAYLGWRWWDKPAESRAIVFEDERVLLPVSSNSKRTVELAYGDVKGVLAMTRGRSESVLVDTGSKTLGYADGEFERPDGTMLLRQELFRRIHQLPNASEVLAGMRERQKLARIATSKKATVTKALLGILAVYFGVELWMGVSEDPFGLIELGANAPALIDQGQYFRLISANFLHQGWMHIILNGIALLFLGTAVEKLVGSWRMLLIYLLGALGGSLGSYLAGPGMVSVGSSTAIFGLFGAFLALHVRYWKSLPPPFRQSVAWWVVIIGINAGLPVVVPIIDYAAHGAGFVVGGVAAWLLVLPMKDLKPDHRPSMITRGITVLMSAVFVAGLVQAAVYAFETHPQDEAQVFGSMLDEALESESAPEQVNFIAWSTAIDPDASREQLEEARRAVEKVVDEQDDRLEIRDTLATLNYRLARKLSGDRRLELIDEAIDIERAVFREATPTSGLMGDGKVTFASQLARFLSYRREIAGPIIEDNVFAEPPTLRFDPSDDGSMVIRAPGGAASTSVAIYASARVEGKVRGLVLTCLEAGKEEATIDNHDALAKWPNNLRLVTGLVEPVDTCDTELQFWPMSPEIQKLP</sequence>
<feature type="transmembrane region" description="Helical" evidence="7">
    <location>
        <begin position="390"/>
        <end position="407"/>
    </location>
</feature>
<dbReference type="OrthoDB" id="9813074at2"/>
<dbReference type="Pfam" id="PF01694">
    <property type="entry name" value="Rhomboid"/>
    <property type="match status" value="1"/>
</dbReference>
<feature type="transmembrane region" description="Helical" evidence="7">
    <location>
        <begin position="280"/>
        <end position="298"/>
    </location>
</feature>
<evidence type="ECO:0000259" key="8">
    <source>
        <dbReference type="Pfam" id="PF01694"/>
    </source>
</evidence>
<feature type="transmembrane region" description="Helical" evidence="7">
    <location>
        <begin position="91"/>
        <end position="110"/>
    </location>
</feature>
<evidence type="ECO:0000313" key="9">
    <source>
        <dbReference type="EMBL" id="QDG52783.1"/>
    </source>
</evidence>
<dbReference type="Gene3D" id="1.20.1540.10">
    <property type="entry name" value="Rhomboid-like"/>
    <property type="match status" value="1"/>
</dbReference>
<dbReference type="InterPro" id="IPR035952">
    <property type="entry name" value="Rhomboid-like_sf"/>
</dbReference>
<evidence type="ECO:0000256" key="7">
    <source>
        <dbReference type="SAM" id="Phobius"/>
    </source>
</evidence>
<feature type="transmembrane region" description="Helical" evidence="7">
    <location>
        <begin position="228"/>
        <end position="245"/>
    </location>
</feature>
<reference evidence="9 10" key="1">
    <citation type="submission" date="2019-06" db="EMBL/GenBank/DDBJ databases">
        <title>Persicimonas caeni gen. nov., sp. nov., a predatory bacterium isolated from solar saltern.</title>
        <authorList>
            <person name="Wang S."/>
        </authorList>
    </citation>
    <scope>NUCLEOTIDE SEQUENCE [LARGE SCALE GENOMIC DNA]</scope>
    <source>
        <strain evidence="9 10">YN101</strain>
    </source>
</reference>
<keyword evidence="4" id="KW-0378">Hydrolase</keyword>
<dbReference type="GO" id="GO:0006508">
    <property type="term" value="P:proteolysis"/>
    <property type="evidence" value="ECO:0007669"/>
    <property type="project" value="UniProtKB-KW"/>
</dbReference>
<dbReference type="PANTHER" id="PTHR43731">
    <property type="entry name" value="RHOMBOID PROTEASE"/>
    <property type="match status" value="1"/>
</dbReference>
<dbReference type="GO" id="GO:0004252">
    <property type="term" value="F:serine-type endopeptidase activity"/>
    <property type="evidence" value="ECO:0007669"/>
    <property type="project" value="InterPro"/>
</dbReference>
<evidence type="ECO:0000256" key="5">
    <source>
        <dbReference type="ARBA" id="ARBA00022989"/>
    </source>
</evidence>
<dbReference type="EMBL" id="CP041186">
    <property type="protein sequence ID" value="QDG52783.1"/>
    <property type="molecule type" value="Genomic_DNA"/>
</dbReference>
<name>A0A4Y6PWY9_PERCE</name>
<evidence type="ECO:0000313" key="10">
    <source>
        <dbReference type="Proteomes" id="UP000315995"/>
    </source>
</evidence>
<evidence type="ECO:0000256" key="3">
    <source>
        <dbReference type="ARBA" id="ARBA00022692"/>
    </source>
</evidence>
<accession>A0A5B8Y7S6</accession>
<organism evidence="9 10">
    <name type="scientific">Persicimonas caeni</name>
    <dbReference type="NCBI Taxonomy" id="2292766"/>
    <lineage>
        <taxon>Bacteria</taxon>
        <taxon>Deltaproteobacteria</taxon>
        <taxon>Bradymonadales</taxon>
        <taxon>Bradymonadaceae</taxon>
        <taxon>Persicimonas</taxon>
    </lineage>
</organism>
<evidence type="ECO:0000256" key="4">
    <source>
        <dbReference type="ARBA" id="ARBA00022801"/>
    </source>
</evidence>
<keyword evidence="10" id="KW-1185">Reference proteome</keyword>
<feature type="transmembrane region" description="Helical" evidence="7">
    <location>
        <begin position="419"/>
        <end position="443"/>
    </location>
</feature>
<keyword evidence="3 7" id="KW-0812">Transmembrane</keyword>
<evidence type="ECO:0000256" key="6">
    <source>
        <dbReference type="ARBA" id="ARBA00023136"/>
    </source>
</evidence>
<keyword evidence="6 7" id="KW-0472">Membrane</keyword>
<proteinExistence type="inferred from homology"/>
<dbReference type="InterPro" id="IPR050925">
    <property type="entry name" value="Rhomboid_protease_S54"/>
</dbReference>
<feature type="transmembrane region" description="Helical" evidence="7">
    <location>
        <begin position="305"/>
        <end position="326"/>
    </location>
</feature>
<evidence type="ECO:0000256" key="1">
    <source>
        <dbReference type="ARBA" id="ARBA00004141"/>
    </source>
</evidence>
<keyword evidence="5 7" id="KW-1133">Transmembrane helix</keyword>
<comment type="subcellular location">
    <subcellularLocation>
        <location evidence="1">Membrane</location>
        <topology evidence="1">Multi-pass membrane protein</topology>
    </subcellularLocation>
</comment>
<comment type="similarity">
    <text evidence="2">Belongs to the peptidase S54 family.</text>
</comment>
<accession>A0A4Y6PWY9</accession>
<feature type="domain" description="Peptidase S54 rhomboid" evidence="8">
    <location>
        <begin position="266"/>
        <end position="404"/>
    </location>
</feature>
<evidence type="ECO:0000256" key="2">
    <source>
        <dbReference type="ARBA" id="ARBA00009045"/>
    </source>
</evidence>
<keyword evidence="9" id="KW-0645">Protease</keyword>
<dbReference type="GO" id="GO:0016020">
    <property type="term" value="C:membrane"/>
    <property type="evidence" value="ECO:0007669"/>
    <property type="project" value="UniProtKB-SubCell"/>
</dbReference>
<feature type="transmembrane region" description="Helical" evidence="7">
    <location>
        <begin position="65"/>
        <end position="85"/>
    </location>
</feature>
<feature type="transmembrane region" description="Helical" evidence="7">
    <location>
        <begin position="332"/>
        <end position="352"/>
    </location>
</feature>